<evidence type="ECO:0000313" key="5">
    <source>
        <dbReference type="EMBL" id="AWD32627.1"/>
    </source>
</evidence>
<dbReference type="RefSeq" id="WP_108674030.1">
    <property type="nucleotide sequence ID" value="NZ_CP025628.1"/>
</dbReference>
<dbReference type="EMBL" id="CP025628">
    <property type="protein sequence ID" value="AWD32627.1"/>
    <property type="molecule type" value="Genomic_DNA"/>
</dbReference>
<dbReference type="Gene3D" id="1.10.10.60">
    <property type="entry name" value="Homeodomain-like"/>
    <property type="match status" value="1"/>
</dbReference>
<accession>A0A3Q8F3V1</accession>
<dbReference type="InterPro" id="IPR009057">
    <property type="entry name" value="Homeodomain-like_sf"/>
</dbReference>
<gene>
    <name evidence="5" type="primary">fis</name>
    <name evidence="5" type="ORF">CKSOR_00521</name>
</gene>
<dbReference type="PANTHER" id="PTHR47918:SF1">
    <property type="entry name" value="DNA-BINDING PROTEIN FIS"/>
    <property type="match status" value="1"/>
</dbReference>
<proteinExistence type="inferred from homology"/>
<dbReference type="GO" id="GO:0006355">
    <property type="term" value="P:regulation of DNA-templated transcription"/>
    <property type="evidence" value="ECO:0007669"/>
    <property type="project" value="InterPro"/>
</dbReference>
<protein>
    <recommendedName>
        <fullName evidence="3">Putative Fis-like DNA-binding protein</fullName>
    </recommendedName>
</protein>
<evidence type="ECO:0000256" key="2">
    <source>
        <dbReference type="ARBA" id="ARBA00023125"/>
    </source>
</evidence>
<dbReference type="InterPro" id="IPR050207">
    <property type="entry name" value="Trans_regulatory_Fis"/>
</dbReference>
<dbReference type="KEGG" id="kso:CKSOR_00521"/>
<evidence type="ECO:0000313" key="6">
    <source>
        <dbReference type="Proteomes" id="UP000266796"/>
    </source>
</evidence>
<comment type="similarity">
    <text evidence="1">Belongs to the transcriptional regulatory Fis family.</text>
</comment>
<keyword evidence="6" id="KW-1185">Reference proteome</keyword>
<dbReference type="PIRSF" id="PIRSF002097">
    <property type="entry name" value="DNA-binding_Fis"/>
    <property type="match status" value="1"/>
</dbReference>
<dbReference type="Proteomes" id="UP000266796">
    <property type="component" value="Chromosome"/>
</dbReference>
<name>A0A3Q8F3V1_9PROT</name>
<organism evidence="5 6">
    <name type="scientific">Candidatus Kinetoplastidibacterium kentomonadis</name>
    <dbReference type="NCBI Taxonomy" id="1576550"/>
    <lineage>
        <taxon>Bacteria</taxon>
        <taxon>Pseudomonadati</taxon>
        <taxon>Pseudomonadota</taxon>
        <taxon>Betaproteobacteria</taxon>
        <taxon>Candidatus Kinetoplastidibacterium</taxon>
    </lineage>
</organism>
<evidence type="ECO:0000256" key="1">
    <source>
        <dbReference type="ARBA" id="ARBA00008559"/>
    </source>
</evidence>
<dbReference type="InterPro" id="IPR005412">
    <property type="entry name" value="Fis_DNA-bd"/>
</dbReference>
<dbReference type="SUPFAM" id="SSF46689">
    <property type="entry name" value="Homeodomain-like"/>
    <property type="match status" value="1"/>
</dbReference>
<dbReference type="OrthoDB" id="9802388at2"/>
<dbReference type="GO" id="GO:0043565">
    <property type="term" value="F:sequence-specific DNA binding"/>
    <property type="evidence" value="ECO:0007669"/>
    <property type="project" value="InterPro"/>
</dbReference>
<evidence type="ECO:0000256" key="3">
    <source>
        <dbReference type="ARBA" id="ARBA00029540"/>
    </source>
</evidence>
<feature type="domain" description="DNA binding HTH" evidence="4">
    <location>
        <begin position="38"/>
        <end position="72"/>
    </location>
</feature>
<dbReference type="PANTHER" id="PTHR47918">
    <property type="entry name" value="DNA-BINDING PROTEIN FIS"/>
    <property type="match status" value="1"/>
</dbReference>
<dbReference type="InterPro" id="IPR002197">
    <property type="entry name" value="HTH_Fis"/>
</dbReference>
<sequence>MTKNHILKECVRNSLIEYFEDLGSYQPKGILKMITKCIEEPVIELILEKTKGNQSQTAEILGISRNTLRKKMLLHNIHE</sequence>
<dbReference type="AlphaFoldDB" id="A0A3Q8F3V1"/>
<dbReference type="Pfam" id="PF02954">
    <property type="entry name" value="HTH_8"/>
    <property type="match status" value="1"/>
</dbReference>
<reference evidence="5 6" key="1">
    <citation type="journal article" date="2018" name="Parasitology">
        <title>The reduced genome of Candidatus Kinetoplastibacterium sorsogonicusi, the endosymbiont of Kentomonas sorsogonicus (Trypanosomatidae): loss of the haem-synthesis pathway.</title>
        <authorList>
            <person name="Silva F.M."/>
            <person name="Kostygov A.Y."/>
            <person name="Spodareva V.V."/>
            <person name="Butenko A."/>
            <person name="Tossou R."/>
            <person name="Lukes J."/>
            <person name="Yurchenko V."/>
            <person name="Alves J.M.P."/>
        </authorList>
    </citation>
    <scope>NUCLEOTIDE SEQUENCE [LARGE SCALE GENOMIC DNA]</scope>
    <source>
        <strain evidence="5 6">MF-08</strain>
    </source>
</reference>
<evidence type="ECO:0000259" key="4">
    <source>
        <dbReference type="Pfam" id="PF02954"/>
    </source>
</evidence>
<dbReference type="PRINTS" id="PR01590">
    <property type="entry name" value="HTHFIS"/>
</dbReference>
<keyword evidence="2 5" id="KW-0238">DNA-binding</keyword>